<evidence type="ECO:0000313" key="6">
    <source>
        <dbReference type="Proteomes" id="UP001187192"/>
    </source>
</evidence>
<feature type="chain" id="PRO_5041666516" description="Wall-associated receptor kinase galacturonan-binding domain-containing protein" evidence="3">
    <location>
        <begin position="26"/>
        <end position="168"/>
    </location>
</feature>
<dbReference type="Pfam" id="PF13947">
    <property type="entry name" value="GUB_WAK_bind"/>
    <property type="match status" value="1"/>
</dbReference>
<feature type="domain" description="Wall-associated receptor kinase galacturonan-binding" evidence="4">
    <location>
        <begin position="42"/>
        <end position="92"/>
    </location>
</feature>
<dbReference type="GO" id="GO:0030247">
    <property type="term" value="F:polysaccharide binding"/>
    <property type="evidence" value="ECO:0007669"/>
    <property type="project" value="InterPro"/>
</dbReference>
<evidence type="ECO:0000256" key="1">
    <source>
        <dbReference type="ARBA" id="ARBA00004167"/>
    </source>
</evidence>
<accession>A0AA88CLX9</accession>
<feature type="signal peptide" evidence="3">
    <location>
        <begin position="1"/>
        <end position="25"/>
    </location>
</feature>
<organism evidence="5 6">
    <name type="scientific">Ficus carica</name>
    <name type="common">Common fig</name>
    <dbReference type="NCBI Taxonomy" id="3494"/>
    <lineage>
        <taxon>Eukaryota</taxon>
        <taxon>Viridiplantae</taxon>
        <taxon>Streptophyta</taxon>
        <taxon>Embryophyta</taxon>
        <taxon>Tracheophyta</taxon>
        <taxon>Spermatophyta</taxon>
        <taxon>Magnoliopsida</taxon>
        <taxon>eudicotyledons</taxon>
        <taxon>Gunneridae</taxon>
        <taxon>Pentapetalae</taxon>
        <taxon>rosids</taxon>
        <taxon>fabids</taxon>
        <taxon>Rosales</taxon>
        <taxon>Moraceae</taxon>
        <taxon>Ficeae</taxon>
        <taxon>Ficus</taxon>
    </lineage>
</organism>
<proteinExistence type="predicted"/>
<sequence length="168" mass="18463">MKRRRILILELLVTAVTCMLGISQALSASGALLNVSIAKDNCDAQCGNMKIPFPFGIGSHCSVDKWFEIFCDKSTTPHRPFLKHTGWEVLDIADFYTNSDDRLYYSPSSKQLQIKNPISFFNCANKLETQKTLNLTGMPFSFTSGNIFVGVSCGLPAKIDSSSAVPSL</sequence>
<name>A0AA88CLX9_FICCA</name>
<dbReference type="PANTHER" id="PTHR33491">
    <property type="entry name" value="OSJNBA0016N04.9 PROTEIN"/>
    <property type="match status" value="1"/>
</dbReference>
<evidence type="ECO:0000256" key="2">
    <source>
        <dbReference type="ARBA" id="ARBA00022729"/>
    </source>
</evidence>
<dbReference type="Proteomes" id="UP001187192">
    <property type="component" value="Unassembled WGS sequence"/>
</dbReference>
<gene>
    <name evidence="5" type="ORF">TIFTF001_047312</name>
</gene>
<evidence type="ECO:0000313" key="5">
    <source>
        <dbReference type="EMBL" id="GMN21701.1"/>
    </source>
</evidence>
<reference evidence="5" key="1">
    <citation type="submission" date="2023-07" db="EMBL/GenBank/DDBJ databases">
        <title>draft genome sequence of fig (Ficus carica).</title>
        <authorList>
            <person name="Takahashi T."/>
            <person name="Nishimura K."/>
        </authorList>
    </citation>
    <scope>NUCLEOTIDE SEQUENCE</scope>
</reference>
<evidence type="ECO:0000256" key="3">
    <source>
        <dbReference type="SAM" id="SignalP"/>
    </source>
</evidence>
<dbReference type="AlphaFoldDB" id="A0AA88CLX9"/>
<dbReference type="InterPro" id="IPR025287">
    <property type="entry name" value="WAK_GUB"/>
</dbReference>
<keyword evidence="2 3" id="KW-0732">Signal</keyword>
<dbReference type="GO" id="GO:0016020">
    <property type="term" value="C:membrane"/>
    <property type="evidence" value="ECO:0007669"/>
    <property type="project" value="UniProtKB-SubCell"/>
</dbReference>
<comment type="subcellular location">
    <subcellularLocation>
        <location evidence="1">Membrane</location>
        <topology evidence="1">Single-pass membrane protein</topology>
    </subcellularLocation>
</comment>
<evidence type="ECO:0000259" key="4">
    <source>
        <dbReference type="Pfam" id="PF13947"/>
    </source>
</evidence>
<protein>
    <recommendedName>
        <fullName evidence="4">Wall-associated receptor kinase galacturonan-binding domain-containing protein</fullName>
    </recommendedName>
</protein>
<keyword evidence="6" id="KW-1185">Reference proteome</keyword>
<dbReference type="EMBL" id="BTGU01005309">
    <property type="protein sequence ID" value="GMN21701.1"/>
    <property type="molecule type" value="Genomic_DNA"/>
</dbReference>
<comment type="caution">
    <text evidence="5">The sequence shown here is derived from an EMBL/GenBank/DDBJ whole genome shotgun (WGS) entry which is preliminary data.</text>
</comment>